<gene>
    <name evidence="2" type="ordered locus">mhp510</name>
</gene>
<accession>Q600E5</accession>
<keyword evidence="1" id="KW-0472">Membrane</keyword>
<dbReference type="AlphaFoldDB" id="Q600E5"/>
<dbReference type="eggNOG" id="ENOG5031ZM9">
    <property type="taxonomic scope" value="Bacteria"/>
</dbReference>
<name>Q600E5_MESH2</name>
<organism evidence="2 3">
    <name type="scientific">Mesomycoplasma hyopneumoniae (strain 232)</name>
    <name type="common">Mycoplasma hyopneumoniae</name>
    <dbReference type="NCBI Taxonomy" id="295358"/>
    <lineage>
        <taxon>Bacteria</taxon>
        <taxon>Bacillati</taxon>
        <taxon>Mycoplasmatota</taxon>
        <taxon>Mycoplasmoidales</taxon>
        <taxon>Metamycoplasmataceae</taxon>
        <taxon>Mesomycoplasma</taxon>
    </lineage>
</organism>
<evidence type="ECO:0000313" key="3">
    <source>
        <dbReference type="Proteomes" id="UP000006822"/>
    </source>
</evidence>
<sequence>MENTNSNNILVEIMKKYRLDKYWQRFMLVGFRLKKIDKTFNFFLRIAVMFTLITFVLLFNVLILKNSGTNEENVIFIILYTALSSGIVAFFSSLICFFLKTVYRERKFVFDFNSWSINKMVHQSGFLFENVEKFEILASNNELKIKNISQEYWSVVKEKDLDYVFDDFCFGTMYISTFFKITTSKNIVFYLKHSRIPFGFNVCDNENFLIIDKNFFSENLKITLENKGFKFWREKEEKIYFWSPNLGFNIFEIYSKNNSFLGIIKALGEEMEKKFYQLDQLAKIINNGMIYEENSI</sequence>
<reference evidence="2 3" key="1">
    <citation type="journal article" date="2004" name="J. Bacteriol.">
        <title>The genome sequence of Mycoplasma hyopneumoniae strain 232, the agent of swine mycoplasmosis.</title>
        <authorList>
            <person name="Minion F.C."/>
            <person name="Lefkowitz E.J."/>
            <person name="Madsen M.L."/>
            <person name="Cleary B.J."/>
            <person name="Swartzell S.M."/>
            <person name="Mahairas G.G."/>
        </authorList>
    </citation>
    <scope>NUCLEOTIDE SEQUENCE [LARGE SCALE GENOMIC DNA]</scope>
    <source>
        <strain evidence="2 3">232</strain>
    </source>
</reference>
<evidence type="ECO:0008006" key="4">
    <source>
        <dbReference type="Google" id="ProtNLM"/>
    </source>
</evidence>
<keyword evidence="1" id="KW-1133">Transmembrane helix</keyword>
<evidence type="ECO:0000313" key="2">
    <source>
        <dbReference type="EMBL" id="AAV27932.1"/>
    </source>
</evidence>
<dbReference type="KEGG" id="mhy:mhp510"/>
<dbReference type="EMBL" id="AE017332">
    <property type="protein sequence ID" value="AAV27932.1"/>
    <property type="molecule type" value="Genomic_DNA"/>
</dbReference>
<evidence type="ECO:0000256" key="1">
    <source>
        <dbReference type="SAM" id="Phobius"/>
    </source>
</evidence>
<dbReference type="HOGENOM" id="CLU_942757_0_0_14"/>
<protein>
    <recommendedName>
        <fullName evidence="4">DUF3137 domain-containing protein</fullName>
    </recommendedName>
</protein>
<proteinExistence type="predicted"/>
<dbReference type="PhylomeDB" id="Q600E5"/>
<keyword evidence="1" id="KW-0812">Transmembrane</keyword>
<feature type="transmembrane region" description="Helical" evidence="1">
    <location>
        <begin position="42"/>
        <end position="63"/>
    </location>
</feature>
<feature type="transmembrane region" description="Helical" evidence="1">
    <location>
        <begin position="75"/>
        <end position="99"/>
    </location>
</feature>
<dbReference type="Proteomes" id="UP000006822">
    <property type="component" value="Chromosome"/>
</dbReference>